<dbReference type="Proteomes" id="UP001344906">
    <property type="component" value="Unassembled WGS sequence"/>
</dbReference>
<dbReference type="Gene3D" id="3.20.20.70">
    <property type="entry name" value="Aldolase class I"/>
    <property type="match status" value="1"/>
</dbReference>
<gene>
    <name evidence="1" type="ORF">KDH_04930</name>
</gene>
<proteinExistence type="predicted"/>
<dbReference type="PANTHER" id="PTHR37418">
    <property type="entry name" value="3-KETO-5-AMINOHEXANOATE CLEAVAGE ENZYME-RELATED"/>
    <property type="match status" value="1"/>
</dbReference>
<dbReference type="InterPro" id="IPR013785">
    <property type="entry name" value="Aldolase_TIM"/>
</dbReference>
<protein>
    <submittedName>
        <fullName evidence="1">3-keto-5-aminohexanoate cleavage enzyme</fullName>
    </submittedName>
</protein>
<dbReference type="EMBL" id="BSRI01000001">
    <property type="protein sequence ID" value="GLV53641.1"/>
    <property type="molecule type" value="Genomic_DNA"/>
</dbReference>
<keyword evidence="2" id="KW-1185">Reference proteome</keyword>
<evidence type="ECO:0000313" key="1">
    <source>
        <dbReference type="EMBL" id="GLV53641.1"/>
    </source>
</evidence>
<dbReference type="InterPro" id="IPR008567">
    <property type="entry name" value="BKACE"/>
</dbReference>
<evidence type="ECO:0000313" key="2">
    <source>
        <dbReference type="Proteomes" id="UP001344906"/>
    </source>
</evidence>
<accession>A0ABQ6FHT5</accession>
<name>A0ABQ6FHT5_9CHLR</name>
<reference evidence="1 2" key="1">
    <citation type="submission" date="2023-02" db="EMBL/GenBank/DDBJ databases">
        <title>Dictyobacter halimunensis sp. nov., a new member of the class Ktedonobacteria from forest soil in a geothermal area.</title>
        <authorList>
            <person name="Rachmania M.K."/>
            <person name="Ningsih F."/>
            <person name="Sakai Y."/>
            <person name="Yabe S."/>
            <person name="Yokota A."/>
            <person name="Sjamsuridzal W."/>
        </authorList>
    </citation>
    <scope>NUCLEOTIDE SEQUENCE [LARGE SCALE GENOMIC DNA]</scope>
    <source>
        <strain evidence="1 2">S3.2.2.5</strain>
    </source>
</reference>
<comment type="caution">
    <text evidence="1">The sequence shown here is derived from an EMBL/GenBank/DDBJ whole genome shotgun (WGS) entry which is preliminary data.</text>
</comment>
<sequence>MLLKACLNGSREVGEHAALPITPERLARDTEAVVTAGAGAIHVHPRRADGSQSLRAEDIANALVAMRARCPGIPIGVSTGIWIEHDVALRLRRIQEWSVLPDFASVNFAEPGAVELCYALAARGIGIEAGLATVADVRLLHASGLADQCLRTLIEPAESEIEAALANTTAMITALDEARILRPRLLHGADTAAWDVLKMACSLGYDTRIGLEDTLTLSDGQRTQGNAELVTQATALCGIH</sequence>
<dbReference type="PANTHER" id="PTHR37418:SF1">
    <property type="entry name" value="3-KETO-5-AMINOHEXANOATE CLEAVAGE PROTEIN"/>
    <property type="match status" value="1"/>
</dbReference>
<dbReference type="Pfam" id="PF05853">
    <property type="entry name" value="BKACE"/>
    <property type="match status" value="1"/>
</dbReference>
<organism evidence="1 2">
    <name type="scientific">Dictyobacter halimunensis</name>
    <dbReference type="NCBI Taxonomy" id="3026934"/>
    <lineage>
        <taxon>Bacteria</taxon>
        <taxon>Bacillati</taxon>
        <taxon>Chloroflexota</taxon>
        <taxon>Ktedonobacteria</taxon>
        <taxon>Ktedonobacterales</taxon>
        <taxon>Dictyobacteraceae</taxon>
        <taxon>Dictyobacter</taxon>
    </lineage>
</organism>